<dbReference type="AlphaFoldDB" id="A0A835YEV5"/>
<name>A0A835YEV5_9CHLO</name>
<keyword evidence="3" id="KW-1185">Reference proteome</keyword>
<sequence>MSELDADLADQQLATAILALSLCTWVSEVHRDLDSLGAVNFTRGVLRTQTLQRLAVYAHWLAGSVAQAPGGADGPRGGRNEEGSAGAEPAQLHRLQAAPALLLERMTGLERASYLFRHLVLNVCDVAADATQAASQPGTASRGQDRERLRLQVARRVLIAELVDAVATSNLLEHLARALLAAAARIGAAADKDPPDATECDWGLALADVFDASKALRYLLENVPERYLGGAAAAAKLRSALTGPGMQHLALTAGLAALHAGDGGPCHGLPEHLVRGMPVLLQDEDDDEPTAQCVRHLPKAGAVMQGPEALSAMVNAISWPLAEECPLGRRASALLLLRVCRFAVDSAEGWGATSVPGQPRILLGVDAASLACDALAGLDKILREQSKHASARAGSWATEAEAERWRAAVAACQDSTLWLDDEYRLLAQAVFGLLDGGHLLSPDGTLPAQPSSAVAAALDAGLLPCLERHLRLGAKYRYPPAAQMASELLSALAPTASAARPGLQHLLAYGPVDQAAAFVATVAKLLRRMGQDGAAERPDPTRTEAETEAERRCARLIGAIGQLHDPLLPLLRDAAVSAPAQSPPAPHQAAAGAATEPHAGAERGSHPARQLVLVLAASAVQWLPELSRLAVSHLEADVAARRQQGTAAGFSVWSERTRGVLAMPLAWLKVLTLLGEEGGSGGLGAGESSADAGGMPHAGPSTTVPAAGGGGGGEAGGCSTWRRFLAAESGALPLLGLMLRLSESWSPPPPQKRAETFSNSYMLMLPALCAAVAAAAPEELRRASRDGAAAAGSSSGGSSAATTSTGASPAYWNPALLRGLAIKLVVQGCHTGAMLATELASVVTEWGSGGEVDRRRLALLGERDRPFMVAKSSPNGLAVVSQGLPRMEEVRALLPACGFPRCSALQGDSEAGVVVAAYAEGLGGCKYCGAECARRHREAGAAP</sequence>
<proteinExistence type="predicted"/>
<protein>
    <submittedName>
        <fullName evidence="2">Uncharacterized protein</fullName>
    </submittedName>
</protein>
<organism evidence="2 3">
    <name type="scientific">Edaphochlamys debaryana</name>
    <dbReference type="NCBI Taxonomy" id="47281"/>
    <lineage>
        <taxon>Eukaryota</taxon>
        <taxon>Viridiplantae</taxon>
        <taxon>Chlorophyta</taxon>
        <taxon>core chlorophytes</taxon>
        <taxon>Chlorophyceae</taxon>
        <taxon>CS clade</taxon>
        <taxon>Chlamydomonadales</taxon>
        <taxon>Chlamydomonadales incertae sedis</taxon>
        <taxon>Edaphochlamys</taxon>
    </lineage>
</organism>
<feature type="compositionally biased region" description="Low complexity" evidence="1">
    <location>
        <begin position="787"/>
        <end position="806"/>
    </location>
</feature>
<feature type="compositionally biased region" description="Low complexity" evidence="1">
    <location>
        <begin position="587"/>
        <end position="598"/>
    </location>
</feature>
<feature type="region of interest" description="Disordered" evidence="1">
    <location>
        <begin position="785"/>
        <end position="806"/>
    </location>
</feature>
<feature type="region of interest" description="Disordered" evidence="1">
    <location>
        <begin position="68"/>
        <end position="89"/>
    </location>
</feature>
<comment type="caution">
    <text evidence="2">The sequence shown here is derived from an EMBL/GenBank/DDBJ whole genome shotgun (WGS) entry which is preliminary data.</text>
</comment>
<evidence type="ECO:0000313" key="2">
    <source>
        <dbReference type="EMBL" id="KAG2496324.1"/>
    </source>
</evidence>
<dbReference type="EMBL" id="JAEHOE010000019">
    <property type="protein sequence ID" value="KAG2496324.1"/>
    <property type="molecule type" value="Genomic_DNA"/>
</dbReference>
<dbReference type="Proteomes" id="UP000612055">
    <property type="component" value="Unassembled WGS sequence"/>
</dbReference>
<feature type="region of interest" description="Disordered" evidence="1">
    <location>
        <begin position="682"/>
        <end position="712"/>
    </location>
</feature>
<feature type="region of interest" description="Disordered" evidence="1">
    <location>
        <begin position="578"/>
        <end position="605"/>
    </location>
</feature>
<evidence type="ECO:0000313" key="3">
    <source>
        <dbReference type="Proteomes" id="UP000612055"/>
    </source>
</evidence>
<accession>A0A835YEV5</accession>
<gene>
    <name evidence="2" type="ORF">HYH03_005556</name>
</gene>
<reference evidence="2" key="1">
    <citation type="journal article" date="2020" name="bioRxiv">
        <title>Comparative genomics of Chlamydomonas.</title>
        <authorList>
            <person name="Craig R.J."/>
            <person name="Hasan A.R."/>
            <person name="Ness R.W."/>
            <person name="Keightley P.D."/>
        </authorList>
    </citation>
    <scope>NUCLEOTIDE SEQUENCE</scope>
    <source>
        <strain evidence="2">CCAP 11/70</strain>
    </source>
</reference>
<evidence type="ECO:0000256" key="1">
    <source>
        <dbReference type="SAM" id="MobiDB-lite"/>
    </source>
</evidence>